<evidence type="ECO:0000256" key="2">
    <source>
        <dbReference type="ARBA" id="ARBA00023008"/>
    </source>
</evidence>
<keyword evidence="6" id="KW-1185">Reference proteome</keyword>
<keyword evidence="2" id="KW-0186">Copper</keyword>
<evidence type="ECO:0000256" key="3">
    <source>
        <dbReference type="SAM" id="Phobius"/>
    </source>
</evidence>
<dbReference type="PANTHER" id="PTHR36507:SF1">
    <property type="entry name" value="BLL1555 PROTEIN"/>
    <property type="match status" value="1"/>
</dbReference>
<dbReference type="Gene3D" id="2.60.40.420">
    <property type="entry name" value="Cupredoxins - blue copper proteins"/>
    <property type="match status" value="1"/>
</dbReference>
<dbReference type="GeneID" id="13698055"/>
<reference evidence="5 6" key="1">
    <citation type="journal article" date="2012" name="J. Bacteriol.">
        <title>Draft Genome Sequence of an Ammonia-Oxidizing Archaeon, "Candidatus Nitrosopumilus sediminis" AR2, from Svalbard in the Arctic Circle.</title>
        <authorList>
            <person name="Park S.J."/>
            <person name="Kim J.G."/>
            <person name="Jung M.Y."/>
            <person name="Kim S.J."/>
            <person name="Cha I.T."/>
            <person name="Ghai R."/>
            <person name="Martin-Cuadrado A.B."/>
            <person name="Rodriguez-Valera F."/>
            <person name="Rhee S.K."/>
        </authorList>
    </citation>
    <scope>NUCLEOTIDE SEQUENCE [LARGE SCALE GENOMIC DNA]</scope>
    <source>
        <strain evidence="5 6">AR2</strain>
    </source>
</reference>
<sequence>MTSIDKAGIIVTIVIVSIALGFLATGSPADIPVTIEKTAVPIKEATKETSEKIQELAKSGSQVMDKVTEKTKQVVKEAKEIGEEAKEFTTSKLPSRLVIIPTGTSVPGCEDGDKCYDPSTLIIFKGGEVIWRNDDSSAHTVTSGNIVSGPDKQFDSGLILSDETFSFKFEELGEYDYFCMIHPWANASVIVK</sequence>
<evidence type="ECO:0000259" key="4">
    <source>
        <dbReference type="Pfam" id="PF00127"/>
    </source>
</evidence>
<dbReference type="InterPro" id="IPR052721">
    <property type="entry name" value="ET_Amicyanin"/>
</dbReference>
<dbReference type="GO" id="GO:0009055">
    <property type="term" value="F:electron transfer activity"/>
    <property type="evidence" value="ECO:0007669"/>
    <property type="project" value="InterPro"/>
</dbReference>
<name>K0B949_9ARCH</name>
<dbReference type="AlphaFoldDB" id="K0B949"/>
<accession>K0B949</accession>
<dbReference type="InterPro" id="IPR008972">
    <property type="entry name" value="Cupredoxin"/>
</dbReference>
<dbReference type="PANTHER" id="PTHR36507">
    <property type="entry name" value="BLL1555 PROTEIN"/>
    <property type="match status" value="1"/>
</dbReference>
<dbReference type="RefSeq" id="WP_014964366.1">
    <property type="nucleotide sequence ID" value="NC_018656.1"/>
</dbReference>
<dbReference type="HOGENOM" id="CLU_110990_0_0_2"/>
<proteinExistence type="predicted"/>
<evidence type="ECO:0000313" key="6">
    <source>
        <dbReference type="Proteomes" id="UP000006100"/>
    </source>
</evidence>
<dbReference type="STRING" id="1229909.NSED_00910"/>
<dbReference type="SUPFAM" id="SSF49503">
    <property type="entry name" value="Cupredoxins"/>
    <property type="match status" value="1"/>
</dbReference>
<keyword evidence="3" id="KW-0472">Membrane</keyword>
<dbReference type="eggNOG" id="arCOG02926">
    <property type="taxonomic scope" value="Archaea"/>
</dbReference>
<dbReference type="PATRIC" id="fig|1229909.8.peg.191"/>
<organism evidence="5 6">
    <name type="scientific">Candidatus Nitrosopumilus sediminis</name>
    <dbReference type="NCBI Taxonomy" id="1229909"/>
    <lineage>
        <taxon>Archaea</taxon>
        <taxon>Nitrososphaerota</taxon>
        <taxon>Nitrososphaeria</taxon>
        <taxon>Nitrosopumilales</taxon>
        <taxon>Nitrosopumilaceae</taxon>
        <taxon>Nitrosopumilus</taxon>
    </lineage>
</organism>
<dbReference type="OrthoDB" id="12245at2157"/>
<feature type="domain" description="Blue (type 1) copper" evidence="4">
    <location>
        <begin position="109"/>
        <end position="191"/>
    </location>
</feature>
<dbReference type="Pfam" id="PF00127">
    <property type="entry name" value="Copper-bind"/>
    <property type="match status" value="1"/>
</dbReference>
<dbReference type="EMBL" id="CP003843">
    <property type="protein sequence ID" value="AFS81994.1"/>
    <property type="molecule type" value="Genomic_DNA"/>
</dbReference>
<dbReference type="KEGG" id="nir:NSED_00910"/>
<evidence type="ECO:0000256" key="1">
    <source>
        <dbReference type="ARBA" id="ARBA00022723"/>
    </source>
</evidence>
<dbReference type="Proteomes" id="UP000006100">
    <property type="component" value="Chromosome"/>
</dbReference>
<keyword evidence="3" id="KW-0812">Transmembrane</keyword>
<dbReference type="InterPro" id="IPR000923">
    <property type="entry name" value="BlueCu_1"/>
</dbReference>
<feature type="transmembrane region" description="Helical" evidence="3">
    <location>
        <begin position="7"/>
        <end position="26"/>
    </location>
</feature>
<evidence type="ECO:0000313" key="5">
    <source>
        <dbReference type="EMBL" id="AFS81994.1"/>
    </source>
</evidence>
<protein>
    <submittedName>
        <fullName evidence="5">Protease inhibitor Kazal-type</fullName>
    </submittedName>
</protein>
<dbReference type="GO" id="GO:0005507">
    <property type="term" value="F:copper ion binding"/>
    <property type="evidence" value="ECO:0007669"/>
    <property type="project" value="InterPro"/>
</dbReference>
<keyword evidence="1" id="KW-0479">Metal-binding</keyword>
<keyword evidence="3" id="KW-1133">Transmembrane helix</keyword>
<gene>
    <name evidence="5" type="ORF">NSED_00910</name>
</gene>